<comment type="caution">
    <text evidence="4">The sequence shown here is derived from an EMBL/GenBank/DDBJ whole genome shotgun (WGS) entry which is preliminary data.</text>
</comment>
<comment type="similarity">
    <text evidence="1">Belongs to the metallo-dependent hydrolases superfamily. TatD-type hydrolase family.</text>
</comment>
<name>A0ABP2X6A1_CHLPS</name>
<dbReference type="InterPro" id="IPR015991">
    <property type="entry name" value="TatD/YcfH-like"/>
</dbReference>
<evidence type="ECO:0000256" key="1">
    <source>
        <dbReference type="ARBA" id="ARBA00009275"/>
    </source>
</evidence>
<keyword evidence="5" id="KW-1185">Reference proteome</keyword>
<dbReference type="Gene3D" id="3.20.20.140">
    <property type="entry name" value="Metal-dependent hydrolases"/>
    <property type="match status" value="1"/>
</dbReference>
<dbReference type="GeneID" id="12242623"/>
<dbReference type="Pfam" id="PF01026">
    <property type="entry name" value="TatD_DNase"/>
    <property type="match status" value="1"/>
</dbReference>
<evidence type="ECO:0000313" key="4">
    <source>
        <dbReference type="EMBL" id="EPJ28368.1"/>
    </source>
</evidence>
<proteinExistence type="inferred from homology"/>
<keyword evidence="2" id="KW-0479">Metal-binding</keyword>
<dbReference type="PROSITE" id="PS01090">
    <property type="entry name" value="TATD_2"/>
    <property type="match status" value="1"/>
</dbReference>
<protein>
    <submittedName>
        <fullName evidence="4">Hydrolase, TatD family protein</fullName>
    </submittedName>
</protein>
<dbReference type="InterPro" id="IPR032466">
    <property type="entry name" value="Metal_Hydrolase"/>
</dbReference>
<evidence type="ECO:0000313" key="5">
    <source>
        <dbReference type="Proteomes" id="UP000014627"/>
    </source>
</evidence>
<dbReference type="NCBIfam" id="TIGR00010">
    <property type="entry name" value="YchF/TatD family DNA exonuclease"/>
    <property type="match status" value="1"/>
</dbReference>
<organism evidence="4 5">
    <name type="scientific">Chlamydia psittaci 99DC5</name>
    <dbReference type="NCBI Taxonomy" id="1112251"/>
    <lineage>
        <taxon>Bacteria</taxon>
        <taxon>Pseudomonadati</taxon>
        <taxon>Chlamydiota</taxon>
        <taxon>Chlamydiia</taxon>
        <taxon>Chlamydiales</taxon>
        <taxon>Chlamydiaceae</taxon>
        <taxon>Chlamydia/Chlamydophila group</taxon>
        <taxon>Chlamydia</taxon>
    </lineage>
</organism>
<dbReference type="InterPro" id="IPR018228">
    <property type="entry name" value="DNase_TatD-rel_CS"/>
</dbReference>
<accession>A0ABP2X6A1</accession>
<keyword evidence="3 4" id="KW-0378">Hydrolase</keyword>
<dbReference type="RefSeq" id="WP_006343631.1">
    <property type="nucleotide sequence ID" value="NZ_KE356190.1"/>
</dbReference>
<dbReference type="GO" id="GO:0016787">
    <property type="term" value="F:hydrolase activity"/>
    <property type="evidence" value="ECO:0007669"/>
    <property type="project" value="UniProtKB-KW"/>
</dbReference>
<evidence type="ECO:0000256" key="3">
    <source>
        <dbReference type="ARBA" id="ARBA00022801"/>
    </source>
</evidence>
<dbReference type="Proteomes" id="UP000014627">
    <property type="component" value="Unassembled WGS sequence"/>
</dbReference>
<dbReference type="EMBL" id="ATLC01000045">
    <property type="protein sequence ID" value="EPJ28368.1"/>
    <property type="molecule type" value="Genomic_DNA"/>
</dbReference>
<dbReference type="PANTHER" id="PTHR46124">
    <property type="entry name" value="D-AMINOACYL-TRNA DEACYLASE"/>
    <property type="match status" value="1"/>
</dbReference>
<dbReference type="InterPro" id="IPR001130">
    <property type="entry name" value="TatD-like"/>
</dbReference>
<sequence length="266" mass="30014">MDLADAHLHLSDEAFVEDADDVIRRAQDSGISLLVNVTTTIDELDTSFRYAERFPDVRFCHVAGTPPQDAHTDIEEHFHYFQGFAQAGKLAAIGEVGLDYCFAEDGPAQERQKEVLKKYLSLALDSELPLVVHCRGAFDDFFQMIDLYYHHDERSCPGMLHCFTGTLHDAEELLSRGWYISISGIVSFKNAEDLRSVVAQIPLEHLLIETDAPFLAPTPHRGKRNEPAYITHTIETIAHLHGMTPQELADIARRNVLRFLEGRKKG</sequence>
<reference evidence="4 5" key="1">
    <citation type="submission" date="2013-04" db="EMBL/GenBank/DDBJ databases">
        <title>Genome sequence of Chlamydia psittaci 99DC5.</title>
        <authorList>
            <person name="Huot-Creasy H."/>
            <person name="McCracken C.L."/>
            <person name="Humphries M."/>
            <person name="Sachse K."/>
            <person name="Laroucau K."/>
            <person name="Bavoil P."/>
            <person name="Myers G.S."/>
        </authorList>
    </citation>
    <scope>NUCLEOTIDE SEQUENCE [LARGE SCALE GENOMIC DNA]</scope>
    <source>
        <strain evidence="4 5">99DC5</strain>
    </source>
</reference>
<dbReference type="CDD" id="cd01310">
    <property type="entry name" value="TatD_DNAse"/>
    <property type="match status" value="1"/>
</dbReference>
<dbReference type="PANTHER" id="PTHR46124:SF2">
    <property type="entry name" value="D-AMINOACYL-TRNA DEACYLASE"/>
    <property type="match status" value="1"/>
</dbReference>
<evidence type="ECO:0000256" key="2">
    <source>
        <dbReference type="ARBA" id="ARBA00022723"/>
    </source>
</evidence>
<dbReference type="PIRSF" id="PIRSF005902">
    <property type="entry name" value="DNase_TatD"/>
    <property type="match status" value="1"/>
</dbReference>
<dbReference type="SUPFAM" id="SSF51556">
    <property type="entry name" value="Metallo-dependent hydrolases"/>
    <property type="match status" value="1"/>
</dbReference>
<gene>
    <name evidence="4" type="ORF">CP99DC5_0369</name>
</gene>
<dbReference type="PROSITE" id="PS01091">
    <property type="entry name" value="TATD_3"/>
    <property type="match status" value="1"/>
</dbReference>